<reference evidence="1" key="2">
    <citation type="submission" date="2004-02" db="EMBL/GenBank/DDBJ databases">
        <authorList>
            <consortium name="Genoscope"/>
            <consortium name="Whitehead Institute Centre for Genome Research"/>
        </authorList>
    </citation>
    <scope>NUCLEOTIDE SEQUENCE</scope>
</reference>
<gene>
    <name evidence="1" type="ORF">GSTENG00023778001</name>
</gene>
<dbReference type="KEGG" id="tng:GSTEN00023778G001"/>
<reference evidence="1" key="1">
    <citation type="journal article" date="2004" name="Nature">
        <title>Genome duplication in the teleost fish Tetraodon nigroviridis reveals the early vertebrate proto-karyotype.</title>
        <authorList>
            <person name="Jaillon O."/>
            <person name="Aury J.-M."/>
            <person name="Brunet F."/>
            <person name="Petit J.-L."/>
            <person name="Stange-Thomann N."/>
            <person name="Mauceli E."/>
            <person name="Bouneau L."/>
            <person name="Fischer C."/>
            <person name="Ozouf-Costaz C."/>
            <person name="Bernot A."/>
            <person name="Nicaud S."/>
            <person name="Jaffe D."/>
            <person name="Fisher S."/>
            <person name="Lutfalla G."/>
            <person name="Dossat C."/>
            <person name="Segurens B."/>
            <person name="Dasilva C."/>
            <person name="Salanoubat M."/>
            <person name="Levy M."/>
            <person name="Boudet N."/>
            <person name="Castellano S."/>
            <person name="Anthouard V."/>
            <person name="Jubin C."/>
            <person name="Castelli V."/>
            <person name="Katinka M."/>
            <person name="Vacherie B."/>
            <person name="Biemont C."/>
            <person name="Skalli Z."/>
            <person name="Cattolico L."/>
            <person name="Poulain J."/>
            <person name="De Berardinis V."/>
            <person name="Cruaud C."/>
            <person name="Duprat S."/>
            <person name="Brottier P."/>
            <person name="Coutanceau J.-P."/>
            <person name="Gouzy J."/>
            <person name="Parra G."/>
            <person name="Lardier G."/>
            <person name="Chapple C."/>
            <person name="McKernan K.J."/>
            <person name="McEwan P."/>
            <person name="Bosak S."/>
            <person name="Kellis M."/>
            <person name="Volff J.-N."/>
            <person name="Guigo R."/>
            <person name="Zody M.C."/>
            <person name="Mesirov J."/>
            <person name="Lindblad-Toh K."/>
            <person name="Birren B."/>
            <person name="Nusbaum C."/>
            <person name="Kahn D."/>
            <person name="Robinson-Rechavi M."/>
            <person name="Laudet V."/>
            <person name="Schachter V."/>
            <person name="Quetier F."/>
            <person name="Saurin W."/>
            <person name="Scarpelli C."/>
            <person name="Wincker P."/>
            <person name="Lander E.S."/>
            <person name="Weissenbach J."/>
            <person name="Roest Crollius H."/>
        </authorList>
    </citation>
    <scope>NUCLEOTIDE SEQUENCE [LARGE SCALE GENOMIC DNA]</scope>
</reference>
<proteinExistence type="predicted"/>
<comment type="caution">
    <text evidence="1">The sequence shown here is derived from an EMBL/GenBank/DDBJ whole genome shotgun (WGS) entry which is preliminary data.</text>
</comment>
<accession>Q4S5D8</accession>
<evidence type="ECO:0000313" key="1">
    <source>
        <dbReference type="EMBL" id="CAG04144.1"/>
    </source>
</evidence>
<name>Q4S5D8_TETNG</name>
<dbReference type="EMBL" id="CAAE01014731">
    <property type="protein sequence ID" value="CAG04144.1"/>
    <property type="molecule type" value="Genomic_DNA"/>
</dbReference>
<sequence>MQAVPALPPGGAPAPPSVCMSDVLFSHLAASLVEKGGQGVYQGSPEWGQDWLHVLVTCWKTAGKHQTSGTPAFQTISVFRMKAGNWTEIKDGFQFRPVFLVSVIRFKIPA</sequence>
<dbReference type="AlphaFoldDB" id="Q4S5D8"/>
<organism evidence="1">
    <name type="scientific">Tetraodon nigroviridis</name>
    <name type="common">Spotted green pufferfish</name>
    <name type="synonym">Chelonodon nigroviridis</name>
    <dbReference type="NCBI Taxonomy" id="99883"/>
    <lineage>
        <taxon>Eukaryota</taxon>
        <taxon>Metazoa</taxon>
        <taxon>Chordata</taxon>
        <taxon>Craniata</taxon>
        <taxon>Vertebrata</taxon>
        <taxon>Euteleostomi</taxon>
        <taxon>Actinopterygii</taxon>
        <taxon>Neopterygii</taxon>
        <taxon>Teleostei</taxon>
        <taxon>Neoteleostei</taxon>
        <taxon>Acanthomorphata</taxon>
        <taxon>Eupercaria</taxon>
        <taxon>Tetraodontiformes</taxon>
        <taxon>Tetradontoidea</taxon>
        <taxon>Tetraodontidae</taxon>
        <taxon>Tetraodon</taxon>
    </lineage>
</organism>
<protein>
    <submittedName>
        <fullName evidence="1">(spotted green pufferfish) hypothetical protein</fullName>
    </submittedName>
</protein>